<comment type="caution">
    <text evidence="2">The sequence shown here is derived from an EMBL/GenBank/DDBJ whole genome shotgun (WGS) entry which is preliminary data.</text>
</comment>
<feature type="compositionally biased region" description="Basic and acidic residues" evidence="1">
    <location>
        <begin position="23"/>
        <end position="41"/>
    </location>
</feature>
<gene>
    <name evidence="2" type="ORF">ACFFN0_14885</name>
</gene>
<protein>
    <submittedName>
        <fullName evidence="2">Uncharacterized protein</fullName>
    </submittedName>
</protein>
<feature type="region of interest" description="Disordered" evidence="1">
    <location>
        <begin position="1"/>
        <end position="78"/>
    </location>
</feature>
<reference evidence="2 3" key="1">
    <citation type="submission" date="2024-09" db="EMBL/GenBank/DDBJ databases">
        <authorList>
            <person name="Sun Q."/>
            <person name="Mori K."/>
        </authorList>
    </citation>
    <scope>NUCLEOTIDE SEQUENCE [LARGE SCALE GENOMIC DNA]</scope>
    <source>
        <strain evidence="2 3">JCM 12763</strain>
    </source>
</reference>
<feature type="compositionally biased region" description="Basic and acidic residues" evidence="1">
    <location>
        <begin position="59"/>
        <end position="70"/>
    </location>
</feature>
<dbReference type="EMBL" id="JBHMAX010000028">
    <property type="protein sequence ID" value="MFB9733331.1"/>
    <property type="molecule type" value="Genomic_DNA"/>
</dbReference>
<sequence length="78" mass="8496">MSDQQSTGGAEEADARQQAADYVVERTESWDEGARPETVREDLEEGLAEAEVDVDEGELDRMAQEIHDDGSAETPDVG</sequence>
<dbReference type="RefSeq" id="WP_141338655.1">
    <property type="nucleotide sequence ID" value="NZ_JBHMAX010000028.1"/>
</dbReference>
<evidence type="ECO:0000313" key="3">
    <source>
        <dbReference type="Proteomes" id="UP001589613"/>
    </source>
</evidence>
<dbReference type="Proteomes" id="UP001589613">
    <property type="component" value="Unassembled WGS sequence"/>
</dbReference>
<evidence type="ECO:0000313" key="2">
    <source>
        <dbReference type="EMBL" id="MFB9733331.1"/>
    </source>
</evidence>
<accession>A0ABV5V6B3</accession>
<name>A0ABV5V6B3_9MICO</name>
<feature type="compositionally biased region" description="Acidic residues" evidence="1">
    <location>
        <begin position="42"/>
        <end position="58"/>
    </location>
</feature>
<keyword evidence="3" id="KW-1185">Reference proteome</keyword>
<proteinExistence type="predicted"/>
<organism evidence="2 3">
    <name type="scientific">Ornithinimicrobium kibberense</name>
    <dbReference type="NCBI Taxonomy" id="282060"/>
    <lineage>
        <taxon>Bacteria</taxon>
        <taxon>Bacillati</taxon>
        <taxon>Actinomycetota</taxon>
        <taxon>Actinomycetes</taxon>
        <taxon>Micrococcales</taxon>
        <taxon>Ornithinimicrobiaceae</taxon>
        <taxon>Ornithinimicrobium</taxon>
    </lineage>
</organism>
<evidence type="ECO:0000256" key="1">
    <source>
        <dbReference type="SAM" id="MobiDB-lite"/>
    </source>
</evidence>